<evidence type="ECO:0000313" key="3">
    <source>
        <dbReference type="EMBL" id="AWT54925.1"/>
    </source>
</evidence>
<proteinExistence type="predicted"/>
<reference evidence="4" key="2">
    <citation type="submission" date="2018-03" db="EMBL/GenBank/DDBJ databases">
        <authorList>
            <person name="Derbyshire K."/>
            <person name="Gray T.A."/>
            <person name="Champion M."/>
        </authorList>
    </citation>
    <scope>NUCLEOTIDE SEQUENCE [LARGE SCALE GENOMIC DNA]</scope>
    <source>
        <strain evidence="4">MKD8</strain>
    </source>
</reference>
<organism evidence="3 4">
    <name type="scientific">Mycolicibacterium smegmatis (strain MKD8)</name>
    <name type="common">Mycobacterium smegmatis</name>
    <dbReference type="NCBI Taxonomy" id="1214915"/>
    <lineage>
        <taxon>Bacteria</taxon>
        <taxon>Bacillati</taxon>
        <taxon>Actinomycetota</taxon>
        <taxon>Actinomycetes</taxon>
        <taxon>Mycobacteriales</taxon>
        <taxon>Mycobacteriaceae</taxon>
        <taxon>Mycolicibacterium</taxon>
    </lineage>
</organism>
<dbReference type="PANTHER" id="PTHR33744:SF7">
    <property type="entry name" value="PUCR FAMILY TRANSCRIPTIONAL REGULATOR"/>
    <property type="match status" value="1"/>
</dbReference>
<feature type="domain" description="Purine catabolism PurC-like" evidence="1">
    <location>
        <begin position="29"/>
        <end position="132"/>
    </location>
</feature>
<dbReference type="InterPro" id="IPR042070">
    <property type="entry name" value="PucR_C-HTH_sf"/>
</dbReference>
<accession>A0A2U9PUG2</accession>
<dbReference type="EMBL" id="CP027541">
    <property type="protein sequence ID" value="AWT54925.1"/>
    <property type="molecule type" value="Genomic_DNA"/>
</dbReference>
<name>A0A2U9PUG2_MYCSE</name>
<dbReference type="RefSeq" id="WP_003895428.1">
    <property type="nucleotide sequence ID" value="NZ_CP027541.1"/>
</dbReference>
<protein>
    <submittedName>
        <fullName evidence="3">Regulatory protein, putative</fullName>
    </submittedName>
</protein>
<dbReference type="InterPro" id="IPR012914">
    <property type="entry name" value="PucR_dom"/>
</dbReference>
<feature type="domain" description="PucR C-terminal helix-turn-helix" evidence="2">
    <location>
        <begin position="453"/>
        <end position="510"/>
    </location>
</feature>
<reference evidence="3 4" key="1">
    <citation type="journal article" date="2013" name="Genome Announc.">
        <title>Draft genome sequence of MKD8, a conjugal recipient Mycobacterium smegmatis strain.</title>
        <authorList>
            <person name="Gray T.A."/>
            <person name="Palumbo M.J."/>
            <person name="Derbyshire K.M."/>
        </authorList>
    </citation>
    <scope>NUCLEOTIDE SEQUENCE [LARGE SCALE GENOMIC DNA]</scope>
    <source>
        <strain evidence="3 4">MKD8</strain>
    </source>
</reference>
<evidence type="ECO:0000313" key="4">
    <source>
        <dbReference type="Proteomes" id="UP000011200"/>
    </source>
</evidence>
<dbReference type="InterPro" id="IPR025736">
    <property type="entry name" value="PucR_C-HTH_dom"/>
</dbReference>
<dbReference type="Gene3D" id="1.10.10.2840">
    <property type="entry name" value="PucR C-terminal helix-turn-helix domain"/>
    <property type="match status" value="1"/>
</dbReference>
<sequence>MLKDDFRLIDLLLDQSLGLALVSDCDPHVPVTGAHTIEIAHPSDWLQPGTVMLTTGLLYGEPDKRGKSARAFRALVRELVSAGVAALGYGLGVVTDDVPRALVDEANRQHFAVFTVPREVSFMTVIDRVVEQTHSGEPHSLRRVLQMQDHLLDALGATEPEQELISRLSAILRCSVLLYNELGDVVASSGKAPSHLMRSQLRGRSGHLRFSVGKWSVTADSIEPGGEPHWLVVASTRHEIPDALARSTLEVAVRLLNAIERSRYRAAVQNRARQAAFVRELVAGEIVDQFGAEGHLESLRFGHRPRLRVFAMSPTADYDAGRWATRAPTVLDALEQDALDLARLMRLPVMFAQLDDQLIGVLAADVPAVNGWITNQPEGTVCGLSEPFQDVRTGPERFRNAQRAMRAAQTRNLRHTKFEDVGIADWLLTGHHREATVAKATDQLAVLGRHSGYLEFVRTFFANDLDVAATAKALNVHPNTVRHKVKRVEAMFGESLRSPALITAIHLSLEVLALDRSAGDGSGGGPARPH</sequence>
<evidence type="ECO:0000259" key="1">
    <source>
        <dbReference type="Pfam" id="PF07905"/>
    </source>
</evidence>
<evidence type="ECO:0000259" key="2">
    <source>
        <dbReference type="Pfam" id="PF13556"/>
    </source>
</evidence>
<dbReference type="InterPro" id="IPR051448">
    <property type="entry name" value="CdaR-like_regulators"/>
</dbReference>
<dbReference type="AlphaFoldDB" id="A0A2U9PUG2"/>
<dbReference type="Proteomes" id="UP000011200">
    <property type="component" value="Chromosome"/>
</dbReference>
<dbReference type="Pfam" id="PF07905">
    <property type="entry name" value="PucR"/>
    <property type="match status" value="1"/>
</dbReference>
<dbReference type="Pfam" id="PF13556">
    <property type="entry name" value="HTH_30"/>
    <property type="match status" value="1"/>
</dbReference>
<gene>
    <name evidence="3" type="ORF">D806_039590</name>
</gene>
<dbReference type="GeneID" id="93458708"/>
<dbReference type="PANTHER" id="PTHR33744">
    <property type="entry name" value="CARBOHYDRATE DIACID REGULATOR"/>
    <property type="match status" value="1"/>
</dbReference>